<dbReference type="EMBL" id="JAADJT010000015">
    <property type="protein sequence ID" value="NGZ87856.1"/>
    <property type="molecule type" value="Genomic_DNA"/>
</dbReference>
<evidence type="ECO:0000313" key="2">
    <source>
        <dbReference type="Proteomes" id="UP000666369"/>
    </source>
</evidence>
<dbReference type="RefSeq" id="WP_166107982.1">
    <property type="nucleotide sequence ID" value="NZ_JAADJT010000015.1"/>
</dbReference>
<reference evidence="2" key="1">
    <citation type="submission" date="2023-07" db="EMBL/GenBank/DDBJ databases">
        <title>Duganella aceri sp. nov., isolated from tree sap.</title>
        <authorList>
            <person name="Kim I.S."/>
        </authorList>
    </citation>
    <scope>NUCLEOTIDE SEQUENCE [LARGE SCALE GENOMIC DNA]</scope>
    <source>
        <strain evidence="2">SAP-35</strain>
    </source>
</reference>
<sequence>MDAADLHSSKIKDVRRGIQRGAARKLEAGIIDKSGYKEILGILRRSQPSDFKPLMFVIPVSPIANLFMPVEVTRKANLLSEEYIISNLSRDFFDAFEL</sequence>
<protein>
    <submittedName>
        <fullName evidence="1">Uncharacterized protein</fullName>
    </submittedName>
</protein>
<evidence type="ECO:0000313" key="1">
    <source>
        <dbReference type="EMBL" id="NGZ87856.1"/>
    </source>
</evidence>
<accession>A0ABX0FTR7</accession>
<keyword evidence="2" id="KW-1185">Reference proteome</keyword>
<dbReference type="Proteomes" id="UP000666369">
    <property type="component" value="Unassembled WGS sequence"/>
</dbReference>
<organism evidence="1 2">
    <name type="scientific">Duganella aceris</name>
    <dbReference type="NCBI Taxonomy" id="2703883"/>
    <lineage>
        <taxon>Bacteria</taxon>
        <taxon>Pseudomonadati</taxon>
        <taxon>Pseudomonadota</taxon>
        <taxon>Betaproteobacteria</taxon>
        <taxon>Burkholderiales</taxon>
        <taxon>Oxalobacteraceae</taxon>
        <taxon>Telluria group</taxon>
        <taxon>Duganella</taxon>
    </lineage>
</organism>
<gene>
    <name evidence="1" type="ORF">GW587_26800</name>
</gene>
<proteinExistence type="predicted"/>
<comment type="caution">
    <text evidence="1">The sequence shown here is derived from an EMBL/GenBank/DDBJ whole genome shotgun (WGS) entry which is preliminary data.</text>
</comment>
<name>A0ABX0FTR7_9BURK</name>